<dbReference type="AlphaFoldDB" id="A0A5J6FFA6"/>
<dbReference type="RefSeq" id="WP_150489476.1">
    <property type="nucleotide sequence ID" value="NZ_BMUV01000006.1"/>
</dbReference>
<dbReference type="EMBL" id="CP023702">
    <property type="protein sequence ID" value="QEU74184.1"/>
    <property type="molecule type" value="Genomic_DNA"/>
</dbReference>
<proteinExistence type="predicted"/>
<keyword evidence="2" id="KW-0808">Transferase</keyword>
<dbReference type="SUPFAM" id="SSF55729">
    <property type="entry name" value="Acyl-CoA N-acyltransferases (Nat)"/>
    <property type="match status" value="1"/>
</dbReference>
<accession>A0A5J6FFA6</accession>
<dbReference type="PANTHER" id="PTHR43441">
    <property type="entry name" value="RIBOSOMAL-PROTEIN-SERINE ACETYLTRANSFERASE"/>
    <property type="match status" value="1"/>
</dbReference>
<dbReference type="Proteomes" id="UP000326178">
    <property type="component" value="Chromosome"/>
</dbReference>
<protein>
    <submittedName>
        <fullName evidence="2">N-acetyltransferase</fullName>
    </submittedName>
</protein>
<dbReference type="GO" id="GO:1990189">
    <property type="term" value="F:protein N-terminal-serine acetyltransferase activity"/>
    <property type="evidence" value="ECO:0007669"/>
    <property type="project" value="TreeGrafter"/>
</dbReference>
<dbReference type="InterPro" id="IPR016181">
    <property type="entry name" value="Acyl_CoA_acyltransferase"/>
</dbReference>
<name>A0A5J6FFA6_9ACTN</name>
<dbReference type="InterPro" id="IPR051908">
    <property type="entry name" value="Ribosomal_N-acetyltransferase"/>
</dbReference>
<dbReference type="Gene3D" id="3.40.630.30">
    <property type="match status" value="1"/>
</dbReference>
<dbReference type="InterPro" id="IPR000182">
    <property type="entry name" value="GNAT_dom"/>
</dbReference>
<dbReference type="PANTHER" id="PTHR43441:SF10">
    <property type="entry name" value="ACETYLTRANSFERASE"/>
    <property type="match status" value="1"/>
</dbReference>
<dbReference type="PROSITE" id="PS51186">
    <property type="entry name" value="GNAT"/>
    <property type="match status" value="1"/>
</dbReference>
<dbReference type="CDD" id="cd04301">
    <property type="entry name" value="NAT_SF"/>
    <property type="match status" value="1"/>
</dbReference>
<dbReference type="KEGG" id="snk:CP967_21250"/>
<dbReference type="GO" id="GO:0005737">
    <property type="term" value="C:cytoplasm"/>
    <property type="evidence" value="ECO:0007669"/>
    <property type="project" value="TreeGrafter"/>
</dbReference>
<feature type="domain" description="N-acetyltransferase" evidence="1">
    <location>
        <begin position="11"/>
        <end position="175"/>
    </location>
</feature>
<dbReference type="OrthoDB" id="9795188at2"/>
<dbReference type="Pfam" id="PF13302">
    <property type="entry name" value="Acetyltransf_3"/>
    <property type="match status" value="1"/>
</dbReference>
<gene>
    <name evidence="2" type="ORF">CP967_21250</name>
</gene>
<sequence>MEPTTLSTERLLLRPFAPTDEEEVFAACQDPAVQRWTVVPSPYTRADAELFTRKLSPDGWADDSMYSFALVPRETGRPAGALGVHRRDRAGIYEVGFWIAREHRGRGLMTEAVREAARWAFTVLAADRLEWRAETGNTASRSVALRAGFRMEGDQRSALLNKGTWRDTWTGALLPSDLGLAGTLPYVPAPGVSGAS</sequence>
<reference evidence="2 3" key="1">
    <citation type="submission" date="2017-09" db="EMBL/GenBank/DDBJ databases">
        <authorList>
            <person name="Lee N."/>
            <person name="Cho B.-K."/>
        </authorList>
    </citation>
    <scope>NUCLEOTIDE SEQUENCE [LARGE SCALE GENOMIC DNA]</scope>
    <source>
        <strain evidence="2 3">ATCC 12769</strain>
    </source>
</reference>
<evidence type="ECO:0000259" key="1">
    <source>
        <dbReference type="PROSITE" id="PS51186"/>
    </source>
</evidence>
<dbReference type="GO" id="GO:0008999">
    <property type="term" value="F:protein-N-terminal-alanine acetyltransferase activity"/>
    <property type="evidence" value="ECO:0007669"/>
    <property type="project" value="TreeGrafter"/>
</dbReference>
<organism evidence="2 3">
    <name type="scientific">Streptomyces nitrosporeus</name>
    <dbReference type="NCBI Taxonomy" id="28894"/>
    <lineage>
        <taxon>Bacteria</taxon>
        <taxon>Bacillati</taxon>
        <taxon>Actinomycetota</taxon>
        <taxon>Actinomycetes</taxon>
        <taxon>Kitasatosporales</taxon>
        <taxon>Streptomycetaceae</taxon>
        <taxon>Streptomyces</taxon>
    </lineage>
</organism>
<evidence type="ECO:0000313" key="2">
    <source>
        <dbReference type="EMBL" id="QEU74184.1"/>
    </source>
</evidence>
<keyword evidence="3" id="KW-1185">Reference proteome</keyword>
<evidence type="ECO:0000313" key="3">
    <source>
        <dbReference type="Proteomes" id="UP000326178"/>
    </source>
</evidence>